<name>A0A9P1FW76_9DINO</name>
<dbReference type="SMART" id="SM00220">
    <property type="entry name" value="S_TKc"/>
    <property type="match status" value="1"/>
</dbReference>
<accession>A0A9P1FW76</accession>
<dbReference type="GO" id="GO:1990404">
    <property type="term" value="F:NAD+-protein mono-ADP-ribosyltransferase activity"/>
    <property type="evidence" value="ECO:0007669"/>
    <property type="project" value="TreeGrafter"/>
</dbReference>
<dbReference type="EMBL" id="CAMXCT010001517">
    <property type="protein sequence ID" value="CAI3990813.1"/>
    <property type="molecule type" value="Genomic_DNA"/>
</dbReference>
<keyword evidence="11" id="KW-1185">Reference proteome</keyword>
<feature type="domain" description="PARP catalytic" evidence="8">
    <location>
        <begin position="1260"/>
        <end position="1497"/>
    </location>
</feature>
<dbReference type="PANTHER" id="PTHR45740">
    <property type="entry name" value="POLY [ADP-RIBOSE] POLYMERASE"/>
    <property type="match status" value="1"/>
</dbReference>
<dbReference type="PROSITE" id="PS50918">
    <property type="entry name" value="WWE"/>
    <property type="match status" value="1"/>
</dbReference>
<evidence type="ECO:0000256" key="5">
    <source>
        <dbReference type="SAM" id="MobiDB-lite"/>
    </source>
</evidence>
<dbReference type="GO" id="GO:0003950">
    <property type="term" value="F:NAD+ poly-ADP-ribosyltransferase activity"/>
    <property type="evidence" value="ECO:0007669"/>
    <property type="project" value="UniProtKB-UniRule"/>
</dbReference>
<dbReference type="GO" id="GO:0005634">
    <property type="term" value="C:nucleus"/>
    <property type="evidence" value="ECO:0007669"/>
    <property type="project" value="UniProtKB-SubCell"/>
</dbReference>
<dbReference type="InterPro" id="IPR011009">
    <property type="entry name" value="Kinase-like_dom_sf"/>
</dbReference>
<reference evidence="9" key="1">
    <citation type="submission" date="2022-10" db="EMBL/GenBank/DDBJ databases">
        <authorList>
            <person name="Chen Y."/>
            <person name="Dougan E. K."/>
            <person name="Chan C."/>
            <person name="Rhodes N."/>
            <person name="Thang M."/>
        </authorList>
    </citation>
    <scope>NUCLEOTIDE SEQUENCE</scope>
</reference>
<evidence type="ECO:0000256" key="2">
    <source>
        <dbReference type="ARBA" id="ARBA00023242"/>
    </source>
</evidence>
<evidence type="ECO:0000313" key="10">
    <source>
        <dbReference type="EMBL" id="CAL1144188.1"/>
    </source>
</evidence>
<dbReference type="Gene3D" id="3.90.228.10">
    <property type="match status" value="1"/>
</dbReference>
<dbReference type="Pfam" id="PF02825">
    <property type="entry name" value="WWE"/>
    <property type="match status" value="1"/>
</dbReference>
<dbReference type="Gene3D" id="1.10.510.10">
    <property type="entry name" value="Transferase(Phosphotransferase) domain 1"/>
    <property type="match status" value="1"/>
</dbReference>
<dbReference type="InterPro" id="IPR051712">
    <property type="entry name" value="ARTD-AVP"/>
</dbReference>
<evidence type="ECO:0000313" key="9">
    <source>
        <dbReference type="EMBL" id="CAI3990813.1"/>
    </source>
</evidence>
<protein>
    <recommendedName>
        <fullName evidence="4">Poly [ADP-ribose] polymerase</fullName>
        <shortName evidence="4">PARP</shortName>
        <ecNumber evidence="4">2.4.2.-</ecNumber>
    </recommendedName>
</protein>
<sequence length="1497" mass="169371">MFQIGHANEHFLSALQDFETAALDDRRRVWSPGTEVLASADIEYVESNLEEQEVIVLRKGHLGHVVGLHIDCTLLVLWNELETPKPARYDQVQAKKQGADAWGSHSVCGLWSNALGHLWICPDPSNPNQCFYEEAPQDGGFLHGILRPTSYFCTQGLETVWWFGDVFAESGEHGTDEGNPNAVLCDSESNLCFASHPRFLVSPELAPEEDRWRQSHEAQDSNGPIGQIRVRLSVNLSLKVQICAGGDWDEIRDFHRQLPKIGCPLQILRLDGLDGSDCIDAWGTKPENGEKAKASFSRERGFSLQKTLEIHNKGEIWYAATMAGAPMPKLTLEASEWKIQDCARPSVELTLDGLHMNSKYDLHVALMSRSILEYRGVSVEVITCGQIRTFPAIPTLSNVWYFVSNDGVAEPYCEQDQITLESEWRNMQCSESPEFLGTAQLKQQYTVDLRKMTQTSKRLTERQVMRRPVSLASDAPLVDVCLWQLVKEYGELVAARSKLPGIDASLLNLDNTETIAKLLFHGETKVLLRAEFMEIADEMAKFDETQRFLRAFEDRSSNGSNGCLLTEAVPDLKSLPPIIRLTENLGKLPFLDLQPHCHSLVVRHQLLHCCLVVRHQLLHRCLVVRHQELHRCLLVPFHHRCLVVRHQLLHRCLAVQDQELHRCLVVRHQELHRRLLELHRCLVVRHQELHRRLLVPFHLHRCLVVRHQELHRCLVVRHQELHRCLVTFFDRNRGLSDVKQGTSDGEDRASLLCKKLAACQAQLRNLRLEEVDGLSLSTATEKAKTSAVESLQMISRALEATSVSLPPETSPNAMLHFAKTIAQEEDFQQKASARRQDFCDAVTDCCTSATALLRQMIGAAQADLGTLAEHLRLAEKHEKLLSDPPDQRELLRLEDECINARDLHADNLEKERRLEREYRTEQRRGNDAEATQAASAAVQEAQTAVAASRRVVQQAEQTFHRRLIDFVRIKQAAWGLPELSVNVDDEHLDAVDVLTPGRRCADYEQLMPVAGSQNTIFTAIYNDTPCVLKELRSMTQSGALRREVLHRKKLKHPLIVPVLAAFEEEDKGRSIAYVHMPRYSCNLEEWCTSEQCTLPKMRQVLRDLVLVVAYVHSQNVMHGDLKPSNFLMDSEDRPCLTDFETSQCLDAQSLNSRRTTMVVGATQGFMPPEFPHLTPASDIYSLGCICDHLLSGQKWPQNGEQHKAIAKLVKKMQSHRKEDRPTAVEVLEQMTAAMKAEMSESVPVYWRNAGATGAAGASGSHLADLTCEVGREETAEWQNGRTTFRQLQAALMETVHEKCLTEFFGQSSPRISFVKRLENPQLWKRYCLAKEQVHGAMFAPISPPVRPSCPVIDWTRNEYWLWHGTRYSNIDSILKEGLDEHLSRLEGLYGAGIYFSDEACKALQYSDSGAQYLLFCRVVLGRPYYSKNTLPSMRSLKELKNRQGLLETPDVDGHHSVIVNPGPVQNHPSPSGKQVHREFVVFDGAAVYPEYVVGINQ</sequence>
<comment type="subcellular location">
    <subcellularLocation>
        <location evidence="1">Nucleus</location>
    </subcellularLocation>
</comment>
<feature type="region of interest" description="Disordered" evidence="5">
    <location>
        <begin position="916"/>
        <end position="935"/>
    </location>
</feature>
<evidence type="ECO:0000259" key="6">
    <source>
        <dbReference type="PROSITE" id="PS50011"/>
    </source>
</evidence>
<dbReference type="EMBL" id="CAMXCT030001517">
    <property type="protein sequence ID" value="CAL4778125.1"/>
    <property type="molecule type" value="Genomic_DNA"/>
</dbReference>
<keyword evidence="4" id="KW-0520">NAD</keyword>
<keyword evidence="2" id="KW-0539">Nucleus</keyword>
<evidence type="ECO:0000256" key="1">
    <source>
        <dbReference type="ARBA" id="ARBA00004123"/>
    </source>
</evidence>
<organism evidence="9">
    <name type="scientific">Cladocopium goreaui</name>
    <dbReference type="NCBI Taxonomy" id="2562237"/>
    <lineage>
        <taxon>Eukaryota</taxon>
        <taxon>Sar</taxon>
        <taxon>Alveolata</taxon>
        <taxon>Dinophyceae</taxon>
        <taxon>Suessiales</taxon>
        <taxon>Symbiodiniaceae</taxon>
        <taxon>Cladocopium</taxon>
    </lineage>
</organism>
<dbReference type="GO" id="GO:0005524">
    <property type="term" value="F:ATP binding"/>
    <property type="evidence" value="ECO:0007669"/>
    <property type="project" value="InterPro"/>
</dbReference>
<keyword evidence="4" id="KW-0328">Glycosyltransferase</keyword>
<dbReference type="Pfam" id="PF00069">
    <property type="entry name" value="Pkinase"/>
    <property type="match status" value="1"/>
</dbReference>
<feature type="domain" description="Protein kinase" evidence="6">
    <location>
        <begin position="988"/>
        <end position="1322"/>
    </location>
</feature>
<dbReference type="InterPro" id="IPR000719">
    <property type="entry name" value="Prot_kinase_dom"/>
</dbReference>
<dbReference type="EC" id="2.4.2.-" evidence="4"/>
<dbReference type="PROSITE" id="PS50011">
    <property type="entry name" value="PROTEIN_KINASE_DOM"/>
    <property type="match status" value="1"/>
</dbReference>
<dbReference type="PANTHER" id="PTHR45740:SF2">
    <property type="entry name" value="POLY [ADP-RIBOSE] POLYMERASE"/>
    <property type="match status" value="1"/>
</dbReference>
<gene>
    <name evidence="9" type="ORF">C1SCF055_LOCUS17767</name>
</gene>
<comment type="similarity">
    <text evidence="3">Belongs to the ARTD/PARP family.</text>
</comment>
<dbReference type="InterPro" id="IPR012317">
    <property type="entry name" value="Poly(ADP-ribose)pol_cat_dom"/>
</dbReference>
<evidence type="ECO:0000256" key="4">
    <source>
        <dbReference type="RuleBase" id="RU362114"/>
    </source>
</evidence>
<proteinExistence type="inferred from homology"/>
<evidence type="ECO:0000313" key="11">
    <source>
        <dbReference type="Proteomes" id="UP001152797"/>
    </source>
</evidence>
<comment type="caution">
    <text evidence="9">The sequence shown here is derived from an EMBL/GenBank/DDBJ whole genome shotgun (WGS) entry which is preliminary data.</text>
</comment>
<dbReference type="SUPFAM" id="SSF117839">
    <property type="entry name" value="WWE domain"/>
    <property type="match status" value="1"/>
</dbReference>
<dbReference type="CDD" id="cd00180">
    <property type="entry name" value="PKc"/>
    <property type="match status" value="1"/>
</dbReference>
<keyword evidence="4" id="KW-0808">Transferase</keyword>
<dbReference type="InterPro" id="IPR037197">
    <property type="entry name" value="WWE_dom_sf"/>
</dbReference>
<dbReference type="Pfam" id="PF00644">
    <property type="entry name" value="PARP"/>
    <property type="match status" value="1"/>
</dbReference>
<dbReference type="InterPro" id="IPR004170">
    <property type="entry name" value="WWE_dom"/>
</dbReference>
<dbReference type="PROSITE" id="PS51059">
    <property type="entry name" value="PARP_CATALYTIC"/>
    <property type="match status" value="1"/>
</dbReference>
<evidence type="ECO:0000256" key="3">
    <source>
        <dbReference type="ARBA" id="ARBA00024347"/>
    </source>
</evidence>
<dbReference type="SUPFAM" id="SSF56112">
    <property type="entry name" value="Protein kinase-like (PK-like)"/>
    <property type="match status" value="1"/>
</dbReference>
<dbReference type="Proteomes" id="UP001152797">
    <property type="component" value="Unassembled WGS sequence"/>
</dbReference>
<feature type="compositionally biased region" description="Basic and acidic residues" evidence="5">
    <location>
        <begin position="916"/>
        <end position="927"/>
    </location>
</feature>
<evidence type="ECO:0000259" key="8">
    <source>
        <dbReference type="PROSITE" id="PS51059"/>
    </source>
</evidence>
<evidence type="ECO:0000259" key="7">
    <source>
        <dbReference type="PROSITE" id="PS50918"/>
    </source>
</evidence>
<dbReference type="GO" id="GO:0004672">
    <property type="term" value="F:protein kinase activity"/>
    <property type="evidence" value="ECO:0007669"/>
    <property type="project" value="InterPro"/>
</dbReference>
<dbReference type="EMBL" id="CAMXCT020001517">
    <property type="protein sequence ID" value="CAL1144188.1"/>
    <property type="molecule type" value="Genomic_DNA"/>
</dbReference>
<dbReference type="InterPro" id="IPR008271">
    <property type="entry name" value="Ser/Thr_kinase_AS"/>
</dbReference>
<reference evidence="10" key="2">
    <citation type="submission" date="2024-04" db="EMBL/GenBank/DDBJ databases">
        <authorList>
            <person name="Chen Y."/>
            <person name="Shah S."/>
            <person name="Dougan E. K."/>
            <person name="Thang M."/>
            <person name="Chan C."/>
        </authorList>
    </citation>
    <scope>NUCLEOTIDE SEQUENCE [LARGE SCALE GENOMIC DNA]</scope>
</reference>
<dbReference type="Gene3D" id="3.30.720.50">
    <property type="match status" value="1"/>
</dbReference>
<dbReference type="OrthoDB" id="411019at2759"/>
<dbReference type="SUPFAM" id="SSF56399">
    <property type="entry name" value="ADP-ribosylation"/>
    <property type="match status" value="1"/>
</dbReference>
<dbReference type="PROSITE" id="PS00108">
    <property type="entry name" value="PROTEIN_KINASE_ST"/>
    <property type="match status" value="1"/>
</dbReference>
<feature type="domain" description="WWE" evidence="7">
    <location>
        <begin position="386"/>
        <end position="466"/>
    </location>
</feature>